<dbReference type="PANTHER" id="PTHR12549:SF11">
    <property type="entry name" value="LYSINE-SPECIFIC DEMETHYLASE JMJ25"/>
    <property type="match status" value="1"/>
</dbReference>
<proteinExistence type="inferred from homology"/>
<reference evidence="7 8" key="1">
    <citation type="submission" date="2022-01" db="EMBL/GenBank/DDBJ databases">
        <authorList>
            <person name="Xiong W."/>
            <person name="Schranz E."/>
        </authorList>
    </citation>
    <scope>NUCLEOTIDE SEQUENCE [LARGE SCALE GENOMIC DNA]</scope>
</reference>
<keyword evidence="3" id="KW-0479">Metal-binding</keyword>
<evidence type="ECO:0000256" key="4">
    <source>
        <dbReference type="ARBA" id="ARBA00023242"/>
    </source>
</evidence>
<dbReference type="EMBL" id="CAKMRJ010002223">
    <property type="protein sequence ID" value="CAH1427075.1"/>
    <property type="molecule type" value="Genomic_DNA"/>
</dbReference>
<feature type="compositionally biased region" description="Basic residues" evidence="5">
    <location>
        <begin position="364"/>
        <end position="375"/>
    </location>
</feature>
<feature type="compositionally biased region" description="Basic and acidic residues" evidence="5">
    <location>
        <begin position="454"/>
        <end position="477"/>
    </location>
</feature>
<feature type="compositionally biased region" description="Basic and acidic residues" evidence="5">
    <location>
        <begin position="248"/>
        <end position="257"/>
    </location>
</feature>
<dbReference type="Proteomes" id="UP001157418">
    <property type="component" value="Unassembled WGS sequence"/>
</dbReference>
<evidence type="ECO:0000256" key="3">
    <source>
        <dbReference type="ARBA" id="ARBA00022723"/>
    </source>
</evidence>
<keyword evidence="4" id="KW-0539">Nucleus</keyword>
<dbReference type="GO" id="GO:0003712">
    <property type="term" value="F:transcription coregulator activity"/>
    <property type="evidence" value="ECO:0007669"/>
    <property type="project" value="TreeGrafter"/>
</dbReference>
<evidence type="ECO:0000259" key="6">
    <source>
        <dbReference type="PROSITE" id="PS51184"/>
    </source>
</evidence>
<feature type="compositionally biased region" description="Basic and acidic residues" evidence="5">
    <location>
        <begin position="387"/>
        <end position="397"/>
    </location>
</feature>
<feature type="region of interest" description="Disordered" evidence="5">
    <location>
        <begin position="155"/>
        <end position="491"/>
    </location>
</feature>
<keyword evidence="8" id="KW-1185">Reference proteome</keyword>
<evidence type="ECO:0000256" key="1">
    <source>
        <dbReference type="ARBA" id="ARBA00004123"/>
    </source>
</evidence>
<feature type="region of interest" description="Disordered" evidence="5">
    <location>
        <begin position="1388"/>
        <end position="1417"/>
    </location>
</feature>
<feature type="region of interest" description="Disordered" evidence="5">
    <location>
        <begin position="1"/>
        <end position="20"/>
    </location>
</feature>
<accession>A0AAU9MJH6</accession>
<comment type="caution">
    <text evidence="7">The sequence shown here is derived from an EMBL/GenBank/DDBJ whole genome shotgun (WGS) entry which is preliminary data.</text>
</comment>
<comment type="similarity">
    <text evidence="2">Belongs to the JARID1 histone demethylase family.</text>
</comment>
<feature type="compositionally biased region" description="Basic and acidic residues" evidence="5">
    <location>
        <begin position="1118"/>
        <end position="1153"/>
    </location>
</feature>
<feature type="compositionally biased region" description="Acidic residues" evidence="5">
    <location>
        <begin position="1211"/>
        <end position="1234"/>
    </location>
</feature>
<evidence type="ECO:0000313" key="8">
    <source>
        <dbReference type="Proteomes" id="UP001157418"/>
    </source>
</evidence>
<dbReference type="SUPFAM" id="SSF51197">
    <property type="entry name" value="Clavaminate synthase-like"/>
    <property type="match status" value="1"/>
</dbReference>
<comment type="subcellular location">
    <subcellularLocation>
        <location evidence="1">Nucleus</location>
    </subcellularLocation>
</comment>
<organism evidence="7 8">
    <name type="scientific">Lactuca virosa</name>
    <dbReference type="NCBI Taxonomy" id="75947"/>
    <lineage>
        <taxon>Eukaryota</taxon>
        <taxon>Viridiplantae</taxon>
        <taxon>Streptophyta</taxon>
        <taxon>Embryophyta</taxon>
        <taxon>Tracheophyta</taxon>
        <taxon>Spermatophyta</taxon>
        <taxon>Magnoliopsida</taxon>
        <taxon>eudicotyledons</taxon>
        <taxon>Gunneridae</taxon>
        <taxon>Pentapetalae</taxon>
        <taxon>asterids</taxon>
        <taxon>campanulids</taxon>
        <taxon>Asterales</taxon>
        <taxon>Asteraceae</taxon>
        <taxon>Cichorioideae</taxon>
        <taxon>Cichorieae</taxon>
        <taxon>Lactucinae</taxon>
        <taxon>Lactuca</taxon>
    </lineage>
</organism>
<dbReference type="SMART" id="SM00558">
    <property type="entry name" value="JmjC"/>
    <property type="match status" value="1"/>
</dbReference>
<evidence type="ECO:0000313" key="7">
    <source>
        <dbReference type="EMBL" id="CAH1427075.1"/>
    </source>
</evidence>
<dbReference type="PANTHER" id="PTHR12549">
    <property type="entry name" value="JMJC DOMAIN-CONTAINING HISTONE DEMETHYLATION PROTEIN"/>
    <property type="match status" value="1"/>
</dbReference>
<dbReference type="GO" id="GO:0032454">
    <property type="term" value="F:histone H3K9 demethylase activity"/>
    <property type="evidence" value="ECO:0007669"/>
    <property type="project" value="InterPro"/>
</dbReference>
<dbReference type="GO" id="GO:0006357">
    <property type="term" value="P:regulation of transcription by RNA polymerase II"/>
    <property type="evidence" value="ECO:0007669"/>
    <property type="project" value="TreeGrafter"/>
</dbReference>
<dbReference type="Gene3D" id="2.60.120.650">
    <property type="entry name" value="Cupin"/>
    <property type="match status" value="2"/>
</dbReference>
<feature type="region of interest" description="Disordered" evidence="5">
    <location>
        <begin position="1015"/>
        <end position="1052"/>
    </location>
</feature>
<dbReference type="GO" id="GO:0000785">
    <property type="term" value="C:chromatin"/>
    <property type="evidence" value="ECO:0007669"/>
    <property type="project" value="TreeGrafter"/>
</dbReference>
<feature type="compositionally biased region" description="Basic residues" evidence="5">
    <location>
        <begin position="322"/>
        <end position="334"/>
    </location>
</feature>
<feature type="domain" description="JmjC" evidence="6">
    <location>
        <begin position="954"/>
        <end position="1358"/>
    </location>
</feature>
<feature type="compositionally biased region" description="Acidic residues" evidence="5">
    <location>
        <begin position="338"/>
        <end position="347"/>
    </location>
</feature>
<feature type="compositionally biased region" description="Polar residues" evidence="5">
    <location>
        <begin position="1"/>
        <end position="11"/>
    </location>
</feature>
<protein>
    <recommendedName>
        <fullName evidence="6">JmjC domain-containing protein</fullName>
    </recommendedName>
</protein>
<name>A0AAU9MJH6_9ASTR</name>
<feature type="compositionally biased region" description="Basic residues" evidence="5">
    <location>
        <begin position="1181"/>
        <end position="1190"/>
    </location>
</feature>
<gene>
    <name evidence="7" type="ORF">LVIROSA_LOCUS14116</name>
</gene>
<evidence type="ECO:0000256" key="2">
    <source>
        <dbReference type="ARBA" id="ARBA00006801"/>
    </source>
</evidence>
<dbReference type="PROSITE" id="PS51184">
    <property type="entry name" value="JMJC"/>
    <property type="match status" value="1"/>
</dbReference>
<feature type="compositionally biased region" description="Basic residues" evidence="5">
    <location>
        <begin position="190"/>
        <end position="205"/>
    </location>
</feature>
<dbReference type="GO" id="GO:0046872">
    <property type="term" value="F:metal ion binding"/>
    <property type="evidence" value="ECO:0007669"/>
    <property type="project" value="UniProtKB-KW"/>
</dbReference>
<dbReference type="GO" id="GO:0031490">
    <property type="term" value="F:chromatin DNA binding"/>
    <property type="evidence" value="ECO:0007669"/>
    <property type="project" value="TreeGrafter"/>
</dbReference>
<dbReference type="InterPro" id="IPR045109">
    <property type="entry name" value="LSDs-like"/>
</dbReference>
<dbReference type="Pfam" id="PF02373">
    <property type="entry name" value="JmjC"/>
    <property type="match status" value="1"/>
</dbReference>
<feature type="compositionally biased region" description="Basic and acidic residues" evidence="5">
    <location>
        <begin position="415"/>
        <end position="424"/>
    </location>
</feature>
<sequence>MATTITENSNLVDAKEDSEIDDRAMDVEAAVDDQERCRVGGVVDGEPSSLPSSHTLSLNHEKVVETNIMSLCPATTITKNGNLVVAQDGGNVNDLLMDVEDAVDDQERCRAGVDVSGVPSSLPSSHTLPLNHGKVELNTISSCSDVARSTKGLLAEGIENQETKTERSDSINGDGGEEQNGIYEPEPKVGLRKKRGWPRGRKRGPKRDNENSNTATKSQEKNIKSRGRPKQAVTTEDVRKMASGVVKSSDDDNKSPEETEEVMVDAQTVLPTPDGEGNATNEVINNKEDKIDSGRPKRSSTKNKINYAIFEYDFDDEEDVRKKIHRRSFPKKKKSGEEEQDKDDGDGGIEQNWGSDSEAEGKKGVQKKGRKRGRKAKNENTGIATKSPEKKINERKKLCVSAKEAGEMTSGVVKSSDDENKSPGETEEGMVDAETAIATSDREGNVTNEVINSEDVKKESGRPQRSTRKVDINDRSQKAQGSSKEGSRPKCAARHMVPDENGNLVHVPSVMCHQCQRNDKGRVVRCQKCTTKRYCVPCMTRWYPNMTEEMFAECCPVCLDKCNCKGCLRDVHPKVKEKIDFKPDDDHKMRYSVYILHVLLPFLKRLNEEHVKEKAIESEIRGCSLSELHLKKAKCSKNERMYCDCCKTSIFDLHRSCPSCQYDLCLQCCWELREDGDSKGNKEEVTIEFIDPGFEYLHGGKEKKHDEPKGNMETMNVVSFLEKAAPKKKQSHGWKSLDDGRIPCPPKSMGGCGCGILELMRIKQPDTVPELLEKAQELLKTHKLEEDMRDMPEKWCTCSSDDGDQQLRKAASRDNSNDNYLYCPHAIDIKPGDLKHFQWHWSKGEPVIVSNVLETTLGLSWEPMVMWRAFRQTKNLNHDQLLDVAALNCLDWCEVDVNVRSFFNCYLEGLHDEKGWPKMLKLKDWPPSSLFEERLPRHGVEFITCLPFKEYTHPRDGYLNLAVKLPEKSCKPDMGPKTYIAYGIHQELGRGDSVTKLHCDMSDAVNVLTHTATVTPKPEHRGKIKKLKQRHKAQDKRELYGRVGKTQADDDNMKDATAEQVVGLKNQNGHLGNKLDESKVERNWSDINVEETSDRVNSSGKRKSGHESDSCLVTTTSDHSDEYALKEESCEGSESKIDEKDERNRKDSMEKVEGQNGNRRSRRTVEKQVKASNSEEDNNKSKRKNSKKRVAVQNENEGSKRKSKKKVVSSDSEEDNNNEETEAVEEGDNQDDSCVDGIDLGEGGALWDIFRREDSPKLEEYLKKHFKEFRHIFCRPLEQVIHPIHDQTFYLTIEHKRKLKEEFGIEAWTFVQKLGDAVFIPAGCAHQVRNLKSCIKVALDFVSPENVGECIQLTEDFRVLPQNHRAKEDKLEVKKMALHAVEAAVKELKDLATKEEPEPEPEPEPKPKPKSEPESEE</sequence>
<feature type="compositionally biased region" description="Basic residues" evidence="5">
    <location>
        <begin position="1020"/>
        <end position="1034"/>
    </location>
</feature>
<evidence type="ECO:0000256" key="5">
    <source>
        <dbReference type="SAM" id="MobiDB-lite"/>
    </source>
</evidence>
<dbReference type="GO" id="GO:0000118">
    <property type="term" value="C:histone deacetylase complex"/>
    <property type="evidence" value="ECO:0007669"/>
    <property type="project" value="TreeGrafter"/>
</dbReference>
<feature type="region of interest" description="Disordered" evidence="5">
    <location>
        <begin position="1086"/>
        <end position="1235"/>
    </location>
</feature>
<feature type="compositionally biased region" description="Basic and acidic residues" evidence="5">
    <location>
        <begin position="285"/>
        <end position="295"/>
    </location>
</feature>
<feature type="compositionally biased region" description="Basic and acidic residues" evidence="5">
    <location>
        <begin position="1403"/>
        <end position="1417"/>
    </location>
</feature>
<dbReference type="InterPro" id="IPR003347">
    <property type="entry name" value="JmjC_dom"/>
</dbReference>